<keyword evidence="7" id="KW-1185">Reference proteome</keyword>
<dbReference type="InterPro" id="IPR019921">
    <property type="entry name" value="Lucif-like_OxRdtase_Rv2161c"/>
</dbReference>
<dbReference type="InterPro" id="IPR011251">
    <property type="entry name" value="Luciferase-like_dom"/>
</dbReference>
<evidence type="ECO:0000259" key="5">
    <source>
        <dbReference type="Pfam" id="PF00296"/>
    </source>
</evidence>
<dbReference type="Proteomes" id="UP001501676">
    <property type="component" value="Unassembled WGS sequence"/>
</dbReference>
<dbReference type="Pfam" id="PF00296">
    <property type="entry name" value="Bac_luciferase"/>
    <property type="match status" value="1"/>
</dbReference>
<keyword evidence="1" id="KW-0285">Flavoprotein</keyword>
<dbReference type="InterPro" id="IPR036661">
    <property type="entry name" value="Luciferase-like_sf"/>
</dbReference>
<organism evidence="6 7">
    <name type="scientific">Cryptosporangium minutisporangium</name>
    <dbReference type="NCBI Taxonomy" id="113569"/>
    <lineage>
        <taxon>Bacteria</taxon>
        <taxon>Bacillati</taxon>
        <taxon>Actinomycetota</taxon>
        <taxon>Actinomycetes</taxon>
        <taxon>Cryptosporangiales</taxon>
        <taxon>Cryptosporangiaceae</taxon>
        <taxon>Cryptosporangium</taxon>
    </lineage>
</organism>
<evidence type="ECO:0000256" key="4">
    <source>
        <dbReference type="ARBA" id="ARBA00023033"/>
    </source>
</evidence>
<evidence type="ECO:0000256" key="1">
    <source>
        <dbReference type="ARBA" id="ARBA00022630"/>
    </source>
</evidence>
<comment type="caution">
    <text evidence="6">The sequence shown here is derived from an EMBL/GenBank/DDBJ whole genome shotgun (WGS) entry which is preliminary data.</text>
</comment>
<reference evidence="7" key="1">
    <citation type="journal article" date="2019" name="Int. J. Syst. Evol. Microbiol.">
        <title>The Global Catalogue of Microorganisms (GCM) 10K type strain sequencing project: providing services to taxonomists for standard genome sequencing and annotation.</title>
        <authorList>
            <consortium name="The Broad Institute Genomics Platform"/>
            <consortium name="The Broad Institute Genome Sequencing Center for Infectious Disease"/>
            <person name="Wu L."/>
            <person name="Ma J."/>
        </authorList>
    </citation>
    <scope>NUCLEOTIDE SEQUENCE [LARGE SCALE GENOMIC DNA]</scope>
    <source>
        <strain evidence="7">JCM 9458</strain>
    </source>
</reference>
<dbReference type="NCBIfam" id="TIGR03619">
    <property type="entry name" value="F420_Rv2161c"/>
    <property type="match status" value="1"/>
</dbReference>
<proteinExistence type="predicted"/>
<name>A0ABP6T7J7_9ACTN</name>
<keyword evidence="4" id="KW-0503">Monooxygenase</keyword>
<accession>A0ABP6T7J7</accession>
<dbReference type="Gene3D" id="3.20.20.30">
    <property type="entry name" value="Luciferase-like domain"/>
    <property type="match status" value="1"/>
</dbReference>
<evidence type="ECO:0000313" key="6">
    <source>
        <dbReference type="EMBL" id="GAA3395235.1"/>
    </source>
</evidence>
<sequence length="301" mass="32822">MKLGLNVRNFGPSADPEGLRAWVRFAEDAGFALAMMSDHVASTPDVDETYPAPFYDPFPTIAWLAAHTTTLELGTSVTIAPYRHPLQTGRVVANIDRFSDGRFVLGVASGWSEPEFAALGVPYARRGAMTDDYLQILVDFWTHDRISHDSEFATFTDVATGPAPVRTPHPPIWVGGAAPAALRRAARFGDAWHPGNPDLTWLRDVGLPGLAAAAAALGRPAPPVAPRIQLDVRETPVDRPDRPAGTGTLQQIAQDLDTIADLGASYVVLDTNPDDPHDRRPLTEDFTILESVARYWRDRRA</sequence>
<evidence type="ECO:0000256" key="2">
    <source>
        <dbReference type="ARBA" id="ARBA00022643"/>
    </source>
</evidence>
<evidence type="ECO:0000313" key="7">
    <source>
        <dbReference type="Proteomes" id="UP001501676"/>
    </source>
</evidence>
<dbReference type="InterPro" id="IPR050172">
    <property type="entry name" value="SsuD_RutA_monooxygenase"/>
</dbReference>
<dbReference type="EMBL" id="BAAAYN010000047">
    <property type="protein sequence ID" value="GAA3395235.1"/>
    <property type="molecule type" value="Genomic_DNA"/>
</dbReference>
<dbReference type="SUPFAM" id="SSF51679">
    <property type="entry name" value="Bacterial luciferase-like"/>
    <property type="match status" value="1"/>
</dbReference>
<keyword evidence="2" id="KW-0288">FMN</keyword>
<feature type="domain" description="Luciferase-like" evidence="5">
    <location>
        <begin position="14"/>
        <end position="229"/>
    </location>
</feature>
<keyword evidence="3" id="KW-0560">Oxidoreductase</keyword>
<evidence type="ECO:0000256" key="3">
    <source>
        <dbReference type="ARBA" id="ARBA00023002"/>
    </source>
</evidence>
<gene>
    <name evidence="6" type="ORF">GCM10020369_67610</name>
</gene>
<protein>
    <submittedName>
        <fullName evidence="6">LLM class flavin-dependent oxidoreductase</fullName>
    </submittedName>
</protein>
<dbReference type="PANTHER" id="PTHR42847">
    <property type="entry name" value="ALKANESULFONATE MONOOXYGENASE"/>
    <property type="match status" value="1"/>
</dbReference>
<dbReference type="PANTHER" id="PTHR42847:SF4">
    <property type="entry name" value="ALKANESULFONATE MONOOXYGENASE-RELATED"/>
    <property type="match status" value="1"/>
</dbReference>
<dbReference type="RefSeq" id="WP_345732323.1">
    <property type="nucleotide sequence ID" value="NZ_BAAAYN010000047.1"/>
</dbReference>